<proteinExistence type="predicted"/>
<organism evidence="1 2">
    <name type="scientific">Panagrolaimus sp. JU765</name>
    <dbReference type="NCBI Taxonomy" id="591449"/>
    <lineage>
        <taxon>Eukaryota</taxon>
        <taxon>Metazoa</taxon>
        <taxon>Ecdysozoa</taxon>
        <taxon>Nematoda</taxon>
        <taxon>Chromadorea</taxon>
        <taxon>Rhabditida</taxon>
        <taxon>Tylenchina</taxon>
        <taxon>Panagrolaimomorpha</taxon>
        <taxon>Panagrolaimoidea</taxon>
        <taxon>Panagrolaimidae</taxon>
        <taxon>Panagrolaimus</taxon>
    </lineage>
</organism>
<evidence type="ECO:0000313" key="2">
    <source>
        <dbReference type="WBParaSite" id="JU765_v2.g16456.t1"/>
    </source>
</evidence>
<dbReference type="Proteomes" id="UP000887576">
    <property type="component" value="Unplaced"/>
</dbReference>
<name>A0AC34QHV7_9BILA</name>
<evidence type="ECO:0000313" key="1">
    <source>
        <dbReference type="Proteomes" id="UP000887576"/>
    </source>
</evidence>
<reference evidence="2" key="1">
    <citation type="submission" date="2022-11" db="UniProtKB">
        <authorList>
            <consortium name="WormBaseParasite"/>
        </authorList>
    </citation>
    <scope>IDENTIFICATION</scope>
</reference>
<protein>
    <submittedName>
        <fullName evidence="2">Protein kinase domain-containing protein</fullName>
    </submittedName>
</protein>
<accession>A0AC34QHV7</accession>
<dbReference type="WBParaSite" id="JU765_v2.g16456.t1">
    <property type="protein sequence ID" value="JU765_v2.g16456.t1"/>
    <property type="gene ID" value="JU765_v2.g16456"/>
</dbReference>
<sequence length="1183" mass="136584">MSTFMGRFRKLFAPKKQKLPAFIEVDVDPKRHWNILEDIGEGSFGAVKKVSRKTNPNQLAAFKCTEIQEGEEVEDLAIEVEILLACKHENVVGILAAYFYDNCLSVMLEYCSGGAVDQIMIELDKALTESQIAAILKQVCTGLAFLHSKFVIHRDLKAGNLLLTNDGIVKIADFGVSCMFNSADEGSNTFIGTPHWMSPEVIRCETMTNLLYNCKADIWSLGITCIQLAQKEPPFHELSAERVRLKILRCSKPPTLDNPNFYSPAFCDFISRCLVINPDERCSAADLLTHPFIVKDIDRKPIMILLLEMSAEFSEEPVFENSGSCADSVCSSDGTSLWSRQDELINTTTESENSNIHKSDLEIHETILPDKITMPDQEKTPLVENLAVKSKKKRAAPAPPEEFSTNMQFSSVDIIVPEPEKETISSVNYMSPSGKEAMDILNDLNDVLDENCQSSSESRSSSRASSTAFTQMPINKNRPRLTSNPKESFDASMKNITEDNVIKSTENIESVNTSHKIKDIVQKYGSDVGVNVAEEKRPSSSDSENSRTLQQNHRPVLLQVNLDDEEQDDEGVKHWPQTDSSGDGVRAVAVEIPTGLVKKNLELAQKEQMADHARAEAEKIKEQRMKEDAAIFGKQQNHVSELAASLTSKLLVENEPGNDAVPKEDKFVVMEERGIAENTVTKTVSNQPQNYFNEDTDRKVKEVPPPEPPVDYNETPKAEQVSNGSHMEIATTPKFKRSLNKKIIINQGKENTAPKKDVLVRRTPSRQTATKRTRTYTVDGEQVTSTTTHVLDAKQNYELRRQQEREYLRMQREEARQRNGHEKKSAVLQESQEKSFMQEKMNLEKVYLGDIEMISKTQKKKIEEIERLQEEEIKQLMKRLKSDQEKQIRMFKDQLAREQKLLKQDVDMLPKAQRKDTYRYRKEIMDREHLEREMQFLQKLDREHDMFLEKMRARHREKVAITERQFLEAKHKIEQSMMSALWELEERQLTDRHALNTQQLKELYLLQRSQMIARHQKELELVRRHIHEEEDRLMRDLSTNRKNLPKSLRAESKTRIRMFKESLSIDFQHLPEKWEQFIQNFEESEKQRVKTAIEEYEQKCKKRMDGLVEENQQLLKELEQIHTEKRAMLCDNEQQMLCECEQQFQQLLQEARANRPIRKAELERRFKEEMERQMKFYNIAATA</sequence>